<feature type="region of interest" description="Disordered" evidence="1">
    <location>
        <begin position="95"/>
        <end position="148"/>
    </location>
</feature>
<feature type="region of interest" description="Disordered" evidence="1">
    <location>
        <begin position="253"/>
        <end position="346"/>
    </location>
</feature>
<organism evidence="3 4">
    <name type="scientific">Penicillium camemberti (strain FM 013)</name>
    <dbReference type="NCBI Taxonomy" id="1429867"/>
    <lineage>
        <taxon>Eukaryota</taxon>
        <taxon>Fungi</taxon>
        <taxon>Dikarya</taxon>
        <taxon>Ascomycota</taxon>
        <taxon>Pezizomycotina</taxon>
        <taxon>Eurotiomycetes</taxon>
        <taxon>Eurotiomycetidae</taxon>
        <taxon>Eurotiales</taxon>
        <taxon>Aspergillaceae</taxon>
        <taxon>Penicillium</taxon>
    </lineage>
</organism>
<gene>
    <name evidence="3" type="ORF">PCAMFM013_S004g000336</name>
</gene>
<accession>A0A0G4P242</accession>
<dbReference type="STRING" id="1429867.A0A0G4P242"/>
<evidence type="ECO:0000313" key="4">
    <source>
        <dbReference type="Proteomes" id="UP000053732"/>
    </source>
</evidence>
<evidence type="ECO:0000256" key="1">
    <source>
        <dbReference type="SAM" id="MobiDB-lite"/>
    </source>
</evidence>
<evidence type="ECO:0000256" key="2">
    <source>
        <dbReference type="SAM" id="SignalP"/>
    </source>
</evidence>
<feature type="signal peptide" evidence="2">
    <location>
        <begin position="1"/>
        <end position="22"/>
    </location>
</feature>
<proteinExistence type="predicted"/>
<keyword evidence="2" id="KW-0732">Signal</keyword>
<name>A0A0G4P242_PENC3</name>
<sequence>MRPPSLLPLCGLLGLSTALTKAPDNEVPIKNENYIFNVIQDSMRQWGSSLHHNGMSFFLASVPAGTQFYHGTSQATPVNGTEWLAFEPEHAMVFARPRRGPPPHLPSDDDDDTEAQDGGHGELRKRKHHDADEKHHGPPGGRPAKVFDENESGYLHTYAAAKDLRLLYLDGMSAAKTSKGTLDSQDVVLFTGELDDQPSRGNGQEKERARLACEMAENEWEGRIDGILRMEAGFEIILCHFERDLTPVRITQVKQNSEGQRGPRGNRQHGDRDGPHKEDDDKHHGGHGPRKEDDDDDDKHHGGHGPRKEDDDDDDDDDGKRHGPGGPGGPGGPPHGGPGGGPDSSRWMRAITARYNGIGGNRVSLNFNHFVTGFSRYVELLQDNSTLPRLANLSPTSHIFLRAEVADLILTHNATDASEDWQAITDMIVTRYSKELSYFISDSIDSIERLQSEIERVLSPFIDYSARDDVSESERCATQFLPSGSLKSGILAAQAVHGVAHKICSSLIEAGKEKDLESAVQVIRDLVGYLDWATWKECSGCAANEICVVPIWPMGTVQDYESPRCKDASNPYDHGGESYWGGMRH</sequence>
<protein>
    <submittedName>
        <fullName evidence="3">Str. FM013</fullName>
    </submittedName>
</protein>
<dbReference type="EMBL" id="HG793137">
    <property type="protein sequence ID" value="CRL20396.1"/>
    <property type="molecule type" value="Genomic_DNA"/>
</dbReference>
<dbReference type="InterPro" id="IPR038921">
    <property type="entry name" value="YOR389W-like"/>
</dbReference>
<dbReference type="PANTHER" id="PTHR35204">
    <property type="entry name" value="YALI0A21131P"/>
    <property type="match status" value="1"/>
</dbReference>
<dbReference type="AlphaFoldDB" id="A0A0G4P242"/>
<dbReference type="Proteomes" id="UP000053732">
    <property type="component" value="Unassembled WGS sequence"/>
</dbReference>
<feature type="compositionally biased region" description="Basic and acidic residues" evidence="1">
    <location>
        <begin position="268"/>
        <end position="283"/>
    </location>
</feature>
<feature type="chain" id="PRO_5005195108" evidence="2">
    <location>
        <begin position="23"/>
        <end position="585"/>
    </location>
</feature>
<evidence type="ECO:0000313" key="3">
    <source>
        <dbReference type="EMBL" id="CRL20396.1"/>
    </source>
</evidence>
<reference evidence="3 4" key="1">
    <citation type="journal article" date="2014" name="Nat. Commun.">
        <title>Multiple recent horizontal transfers of a large genomic region in cheese making fungi.</title>
        <authorList>
            <person name="Cheeseman K."/>
            <person name="Ropars J."/>
            <person name="Renault P."/>
            <person name="Dupont J."/>
            <person name="Gouzy J."/>
            <person name="Branca A."/>
            <person name="Abraham A.L."/>
            <person name="Ceppi M."/>
            <person name="Conseiller E."/>
            <person name="Debuchy R."/>
            <person name="Malagnac F."/>
            <person name="Goarin A."/>
            <person name="Silar P."/>
            <person name="Lacoste S."/>
            <person name="Sallet E."/>
            <person name="Bensimon A."/>
            <person name="Giraud T."/>
            <person name="Brygoo Y."/>
        </authorList>
    </citation>
    <scope>NUCLEOTIDE SEQUENCE [LARGE SCALE GENOMIC DNA]</scope>
    <source>
        <strain evidence="4">FM 013</strain>
    </source>
</reference>
<keyword evidence="4" id="KW-1185">Reference proteome</keyword>
<dbReference type="PANTHER" id="PTHR35204:SF1">
    <property type="entry name" value="ENTEROTOXIN"/>
    <property type="match status" value="1"/>
</dbReference>